<sequence length="299" mass="33711">MHAGQQHVHTFPVSVCTPGQQGVHFRPAPTIVGAGESDRLSKRWGTDSTYIGVEKYYIHTDHLNTPRRISRASDNQIVWRWDNDPFGRHAANEDPDGDSQLFTFSLRYPGQYYDEETGLHYNYFRDYDPATGRYIESDPIGLAAGLNTYGYVGGNPVRYADPSGLLLPALALPFVAGGSSAGFWTTLAGITGLALLAGPSAELNEAPPESKEWIDDPQAQVEYDYYKAQCKGPLPPSGDKCQDLRNLQQQAQMCAELRQQWDDRWMPGWHELEILKELQRAQKYRRLAEQCEQQKNQCN</sequence>
<dbReference type="EMBL" id="FNRJ01000026">
    <property type="protein sequence ID" value="SEB16075.1"/>
    <property type="molecule type" value="Genomic_DNA"/>
</dbReference>
<dbReference type="PANTHER" id="PTHR32305">
    <property type="match status" value="1"/>
</dbReference>
<protein>
    <submittedName>
        <fullName evidence="3">RHS repeat-associated core domain-containing protein</fullName>
    </submittedName>
</protein>
<evidence type="ECO:0000313" key="4">
    <source>
        <dbReference type="Proteomes" id="UP000242469"/>
    </source>
</evidence>
<evidence type="ECO:0000259" key="2">
    <source>
        <dbReference type="Pfam" id="PF25023"/>
    </source>
</evidence>
<dbReference type="InterPro" id="IPR022385">
    <property type="entry name" value="Rhs_assc_core"/>
</dbReference>
<evidence type="ECO:0000256" key="1">
    <source>
        <dbReference type="ARBA" id="ARBA00022737"/>
    </source>
</evidence>
<dbReference type="RefSeq" id="WP_091828054.1">
    <property type="nucleotide sequence ID" value="NZ_FNRJ01000026.1"/>
</dbReference>
<organism evidence="3 4">
    <name type="scientific">Marinobacterium iners DSM 11526</name>
    <dbReference type="NCBI Taxonomy" id="1122198"/>
    <lineage>
        <taxon>Bacteria</taxon>
        <taxon>Pseudomonadati</taxon>
        <taxon>Pseudomonadota</taxon>
        <taxon>Gammaproteobacteria</taxon>
        <taxon>Oceanospirillales</taxon>
        <taxon>Oceanospirillaceae</taxon>
        <taxon>Marinobacterium</taxon>
    </lineage>
</organism>
<dbReference type="InterPro" id="IPR050708">
    <property type="entry name" value="T6SS_VgrG/RHS"/>
</dbReference>
<proteinExistence type="predicted"/>
<dbReference type="PANTHER" id="PTHR32305:SF15">
    <property type="entry name" value="PROTEIN RHSA-RELATED"/>
    <property type="match status" value="1"/>
</dbReference>
<keyword evidence="1" id="KW-0677">Repeat</keyword>
<dbReference type="Gene3D" id="2.180.10.10">
    <property type="entry name" value="RHS repeat-associated core"/>
    <property type="match status" value="1"/>
</dbReference>
<dbReference type="Proteomes" id="UP000242469">
    <property type="component" value="Unassembled WGS sequence"/>
</dbReference>
<keyword evidence="4" id="KW-1185">Reference proteome</keyword>
<name>A0A1H4H2N1_9GAMM</name>
<accession>A0A1H4H2N1</accession>
<feature type="domain" description="Teneurin-like YD-shell" evidence="2">
    <location>
        <begin position="54"/>
        <end position="138"/>
    </location>
</feature>
<reference evidence="4" key="1">
    <citation type="submission" date="2016-10" db="EMBL/GenBank/DDBJ databases">
        <authorList>
            <person name="Varghese N."/>
            <person name="Submissions S."/>
        </authorList>
    </citation>
    <scope>NUCLEOTIDE SEQUENCE [LARGE SCALE GENOMIC DNA]</scope>
    <source>
        <strain evidence="4">DSM 11526</strain>
    </source>
</reference>
<dbReference type="AlphaFoldDB" id="A0A1H4H2N1"/>
<evidence type="ECO:0000313" key="3">
    <source>
        <dbReference type="EMBL" id="SEB16075.1"/>
    </source>
</evidence>
<gene>
    <name evidence="3" type="ORF">SAMN02745729_1266</name>
</gene>
<dbReference type="STRING" id="1122198.SAMN02745729_1266"/>
<dbReference type="Pfam" id="PF25023">
    <property type="entry name" value="TEN_YD-shell"/>
    <property type="match status" value="1"/>
</dbReference>
<dbReference type="OrthoDB" id="9815414at2"/>
<dbReference type="InterPro" id="IPR056823">
    <property type="entry name" value="TEN-like_YD-shell"/>
</dbReference>
<dbReference type="NCBIfam" id="TIGR03696">
    <property type="entry name" value="Rhs_assc_core"/>
    <property type="match status" value="1"/>
</dbReference>